<evidence type="ECO:0000256" key="6">
    <source>
        <dbReference type="ARBA" id="ARBA00022927"/>
    </source>
</evidence>
<name>A0A430AYT0_9ENTE</name>
<sequence>MKRLKRWILTSGLFGLLIFLSGCVKADKSGNPTGEGFVYNFLVKPMSSMIKFLADDWGLGFGLAIILLTIIVRLIIMPLGLSQMKKSMIQQEKMAAVKPYTDDINARMKSAATNEERMEAQKDLQQVYKDNDINIMGGMGCLPLLIQMPIFTALFYAAKFTPGINESVFLGIDLGSRSLVFVALAGISYFLQSYISMIGMSPEQKKQMKMMSYMSPIMIVMFSINAPAGVTLYWVVGGIFSCIQSLITNLYHKPKVKAQIAEQLAKKPIKAVKPTVKDVTPKAKATPAKPKNNGTGRNAGKQQRK</sequence>
<comment type="function">
    <text evidence="12">Required for the insertion and/or proper folding and/or complex formation of integral membrane proteins into the membrane. Involved in integration of membrane proteins that insert both dependently and independently of the Sec translocase complex, as well as at least some lipoproteins.</text>
</comment>
<evidence type="ECO:0000313" key="15">
    <source>
        <dbReference type="EMBL" id="RSU13199.1"/>
    </source>
</evidence>
<dbReference type="Pfam" id="PF02096">
    <property type="entry name" value="60KD_IMP"/>
    <property type="match status" value="1"/>
</dbReference>
<dbReference type="RefSeq" id="WP_126794850.1">
    <property type="nucleotide sequence ID" value="NZ_CP060720.1"/>
</dbReference>
<keyword evidence="4 12" id="KW-0812">Transmembrane</keyword>
<feature type="transmembrane region" description="Helical" evidence="12">
    <location>
        <begin position="210"/>
        <end position="226"/>
    </location>
</feature>
<keyword evidence="11 12" id="KW-0449">Lipoprotein</keyword>
<protein>
    <recommendedName>
        <fullName evidence="12">Membrane protein insertase YidC</fullName>
    </recommendedName>
    <alternativeName>
        <fullName evidence="12">Foldase YidC</fullName>
    </alternativeName>
    <alternativeName>
        <fullName evidence="12">Membrane integrase YidC</fullName>
    </alternativeName>
    <alternativeName>
        <fullName evidence="12">Membrane protein YidC</fullName>
    </alternativeName>
</protein>
<dbReference type="NCBIfam" id="TIGR03592">
    <property type="entry name" value="yidC_oxa1_cterm"/>
    <property type="match status" value="1"/>
</dbReference>
<evidence type="ECO:0000256" key="12">
    <source>
        <dbReference type="HAMAP-Rule" id="MF_01811"/>
    </source>
</evidence>
<evidence type="ECO:0000256" key="7">
    <source>
        <dbReference type="ARBA" id="ARBA00022989"/>
    </source>
</evidence>
<evidence type="ECO:0000259" key="14">
    <source>
        <dbReference type="Pfam" id="PF02096"/>
    </source>
</evidence>
<evidence type="ECO:0000256" key="5">
    <source>
        <dbReference type="ARBA" id="ARBA00022729"/>
    </source>
</evidence>
<dbReference type="Proteomes" id="UP000288028">
    <property type="component" value="Unassembled WGS sequence"/>
</dbReference>
<keyword evidence="16" id="KW-1185">Reference proteome</keyword>
<dbReference type="PROSITE" id="PS51257">
    <property type="entry name" value="PROKAR_LIPOPROTEIN"/>
    <property type="match status" value="1"/>
</dbReference>
<feature type="transmembrane region" description="Helical" evidence="12">
    <location>
        <begin position="178"/>
        <end position="198"/>
    </location>
</feature>
<dbReference type="OrthoDB" id="9780552at2"/>
<evidence type="ECO:0000256" key="8">
    <source>
        <dbReference type="ARBA" id="ARBA00023136"/>
    </source>
</evidence>
<feature type="transmembrane region" description="Helical" evidence="12">
    <location>
        <begin position="57"/>
        <end position="81"/>
    </location>
</feature>
<dbReference type="PANTHER" id="PTHR12428:SF65">
    <property type="entry name" value="CYTOCHROME C OXIDASE ASSEMBLY PROTEIN COX18, MITOCHONDRIAL"/>
    <property type="match status" value="1"/>
</dbReference>
<dbReference type="AlphaFoldDB" id="A0A430AYT0"/>
<dbReference type="HAMAP" id="MF_01811">
    <property type="entry name" value="YidC_type2"/>
    <property type="match status" value="1"/>
</dbReference>
<dbReference type="PANTHER" id="PTHR12428">
    <property type="entry name" value="OXA1"/>
    <property type="match status" value="1"/>
</dbReference>
<feature type="domain" description="Membrane insertase YidC/Oxa/ALB C-terminal" evidence="14">
    <location>
        <begin position="61"/>
        <end position="249"/>
    </location>
</feature>
<feature type="transmembrane region" description="Helical" evidence="12">
    <location>
        <begin position="135"/>
        <end position="158"/>
    </location>
</feature>
<keyword evidence="5 12" id="KW-0732">Signal</keyword>
<comment type="caution">
    <text evidence="15">The sequence shown here is derived from an EMBL/GenBank/DDBJ whole genome shotgun (WGS) entry which is preliminary data.</text>
</comment>
<dbReference type="InterPro" id="IPR023060">
    <property type="entry name" value="YidC/YidC1/YidC2_Firmicutes"/>
</dbReference>
<dbReference type="InterPro" id="IPR047196">
    <property type="entry name" value="YidC_ALB_C"/>
</dbReference>
<dbReference type="GO" id="GO:0051205">
    <property type="term" value="P:protein insertion into membrane"/>
    <property type="evidence" value="ECO:0007669"/>
    <property type="project" value="TreeGrafter"/>
</dbReference>
<dbReference type="GeneID" id="95580972"/>
<keyword evidence="9" id="KW-0564">Palmitate</keyword>
<keyword evidence="6 12" id="KW-0653">Protein transport</keyword>
<dbReference type="GO" id="GO:0015031">
    <property type="term" value="P:protein transport"/>
    <property type="evidence" value="ECO:0007669"/>
    <property type="project" value="UniProtKB-KW"/>
</dbReference>
<gene>
    <name evidence="12" type="primary">yidC</name>
    <name evidence="15" type="ORF">CBF28_10065</name>
</gene>
<evidence type="ECO:0000256" key="9">
    <source>
        <dbReference type="ARBA" id="ARBA00023139"/>
    </source>
</evidence>
<organism evidence="15 16">
    <name type="scientific">Vagococcus carniphilus</name>
    <dbReference type="NCBI Taxonomy" id="218144"/>
    <lineage>
        <taxon>Bacteria</taxon>
        <taxon>Bacillati</taxon>
        <taxon>Bacillota</taxon>
        <taxon>Bacilli</taxon>
        <taxon>Lactobacillales</taxon>
        <taxon>Enterococcaceae</taxon>
        <taxon>Vagococcus</taxon>
    </lineage>
</organism>
<feature type="region of interest" description="Disordered" evidence="13">
    <location>
        <begin position="275"/>
        <end position="305"/>
    </location>
</feature>
<evidence type="ECO:0000313" key="16">
    <source>
        <dbReference type="Proteomes" id="UP000288028"/>
    </source>
</evidence>
<proteinExistence type="inferred from homology"/>
<evidence type="ECO:0000256" key="13">
    <source>
        <dbReference type="SAM" id="MobiDB-lite"/>
    </source>
</evidence>
<feature type="compositionally biased region" description="Low complexity" evidence="13">
    <location>
        <begin position="282"/>
        <end position="291"/>
    </location>
</feature>
<evidence type="ECO:0000256" key="3">
    <source>
        <dbReference type="ARBA" id="ARBA00022475"/>
    </source>
</evidence>
<keyword evidence="7 12" id="KW-1133">Transmembrane helix</keyword>
<keyword evidence="10 12" id="KW-0143">Chaperone</keyword>
<keyword evidence="8 12" id="KW-0472">Membrane</keyword>
<dbReference type="GO" id="GO:0032977">
    <property type="term" value="F:membrane insertase activity"/>
    <property type="evidence" value="ECO:0007669"/>
    <property type="project" value="InterPro"/>
</dbReference>
<dbReference type="InterPro" id="IPR001708">
    <property type="entry name" value="YidC/ALB3/OXA1/COX18"/>
</dbReference>
<comment type="subcellular location">
    <subcellularLocation>
        <location evidence="1 12">Cell membrane</location>
        <topology evidence="1 12">Multi-pass membrane protein</topology>
    </subcellularLocation>
</comment>
<dbReference type="PRINTS" id="PR00701">
    <property type="entry name" value="60KDINNERMP"/>
</dbReference>
<dbReference type="GO" id="GO:0005886">
    <property type="term" value="C:plasma membrane"/>
    <property type="evidence" value="ECO:0007669"/>
    <property type="project" value="UniProtKB-SubCell"/>
</dbReference>
<evidence type="ECO:0000256" key="1">
    <source>
        <dbReference type="ARBA" id="ARBA00004651"/>
    </source>
</evidence>
<dbReference type="EMBL" id="NGKB01000009">
    <property type="protein sequence ID" value="RSU13199.1"/>
    <property type="molecule type" value="Genomic_DNA"/>
</dbReference>
<reference evidence="15 16" key="1">
    <citation type="submission" date="2017-05" db="EMBL/GenBank/DDBJ databases">
        <title>Vagococcus spp. assemblies.</title>
        <authorList>
            <person name="Gulvik C.A."/>
        </authorList>
    </citation>
    <scope>NUCLEOTIDE SEQUENCE [LARGE SCALE GENOMIC DNA]</scope>
    <source>
        <strain evidence="15 16">SS1714</strain>
    </source>
</reference>
<keyword evidence="3 12" id="KW-1003">Cell membrane</keyword>
<dbReference type="InterPro" id="IPR028055">
    <property type="entry name" value="YidC/Oxa/ALB_C"/>
</dbReference>
<accession>A0A430AYT0</accession>
<evidence type="ECO:0000256" key="2">
    <source>
        <dbReference type="ARBA" id="ARBA00022448"/>
    </source>
</evidence>
<evidence type="ECO:0000256" key="4">
    <source>
        <dbReference type="ARBA" id="ARBA00022692"/>
    </source>
</evidence>
<evidence type="ECO:0000256" key="10">
    <source>
        <dbReference type="ARBA" id="ARBA00023186"/>
    </source>
</evidence>
<comment type="similarity">
    <text evidence="12">Belongs to the OXA1/ALB3/YidC family. Type 2 subfamily.</text>
</comment>
<keyword evidence="2 12" id="KW-0813">Transport</keyword>
<evidence type="ECO:0000256" key="11">
    <source>
        <dbReference type="ARBA" id="ARBA00023288"/>
    </source>
</evidence>
<dbReference type="CDD" id="cd20070">
    <property type="entry name" value="5TM_YidC_Alb3"/>
    <property type="match status" value="1"/>
</dbReference>